<dbReference type="Pfam" id="PF13041">
    <property type="entry name" value="PPR_2"/>
    <property type="match status" value="3"/>
</dbReference>
<evidence type="ECO:0000313" key="6">
    <source>
        <dbReference type="Proteomes" id="UP000525078"/>
    </source>
</evidence>
<dbReference type="GO" id="GO:0008270">
    <property type="term" value="F:zinc ion binding"/>
    <property type="evidence" value="ECO:0007669"/>
    <property type="project" value="InterPro"/>
</dbReference>
<name>A0A7J6F3H4_CANSA</name>
<feature type="repeat" description="PPR" evidence="3">
    <location>
        <begin position="186"/>
        <end position="220"/>
    </location>
</feature>
<dbReference type="FunFam" id="1.25.40.10:FF:000366">
    <property type="entry name" value="Pentatricopeptide (PPR) repeat-containing protein"/>
    <property type="match status" value="1"/>
</dbReference>
<organism evidence="5 6">
    <name type="scientific">Cannabis sativa</name>
    <name type="common">Hemp</name>
    <name type="synonym">Marijuana</name>
    <dbReference type="NCBI Taxonomy" id="3483"/>
    <lineage>
        <taxon>Eukaryota</taxon>
        <taxon>Viridiplantae</taxon>
        <taxon>Streptophyta</taxon>
        <taxon>Embryophyta</taxon>
        <taxon>Tracheophyta</taxon>
        <taxon>Spermatophyta</taxon>
        <taxon>Magnoliopsida</taxon>
        <taxon>eudicotyledons</taxon>
        <taxon>Gunneridae</taxon>
        <taxon>Pentapetalae</taxon>
        <taxon>rosids</taxon>
        <taxon>fabids</taxon>
        <taxon>Rosales</taxon>
        <taxon>Cannabaceae</taxon>
        <taxon>Cannabis</taxon>
    </lineage>
</organism>
<protein>
    <recommendedName>
        <fullName evidence="4">DYW domain-containing protein</fullName>
    </recommendedName>
</protein>
<dbReference type="InterPro" id="IPR002885">
    <property type="entry name" value="PPR_rpt"/>
</dbReference>
<dbReference type="InterPro" id="IPR032867">
    <property type="entry name" value="DYW_dom"/>
</dbReference>
<evidence type="ECO:0000256" key="2">
    <source>
        <dbReference type="ARBA" id="ARBA00022737"/>
    </source>
</evidence>
<dbReference type="NCBIfam" id="TIGR00756">
    <property type="entry name" value="PPR"/>
    <property type="match status" value="6"/>
</dbReference>
<dbReference type="Pfam" id="PF14432">
    <property type="entry name" value="DYW_deaminase"/>
    <property type="match status" value="1"/>
</dbReference>
<feature type="domain" description="DYW" evidence="4">
    <location>
        <begin position="603"/>
        <end position="688"/>
    </location>
</feature>
<evidence type="ECO:0000313" key="5">
    <source>
        <dbReference type="EMBL" id="KAF4365283.1"/>
    </source>
</evidence>
<dbReference type="Proteomes" id="UP000525078">
    <property type="component" value="Unassembled WGS sequence"/>
</dbReference>
<feature type="repeat" description="PPR" evidence="3">
    <location>
        <begin position="93"/>
        <end position="127"/>
    </location>
</feature>
<dbReference type="InterPro" id="IPR046960">
    <property type="entry name" value="PPR_At4g14850-like_plant"/>
</dbReference>
<comment type="caution">
    <text evidence="5">The sequence shown here is derived from an EMBL/GenBank/DDBJ whole genome shotgun (WGS) entry which is preliminary data.</text>
</comment>
<accession>A0A7J6F3H4</accession>
<keyword evidence="2" id="KW-0677">Repeat</keyword>
<reference evidence="5 6" key="1">
    <citation type="journal article" date="2020" name="bioRxiv">
        <title>Sequence and annotation of 42 cannabis genomes reveals extensive copy number variation in cannabinoid synthesis and pathogen resistance genes.</title>
        <authorList>
            <person name="Mckernan K.J."/>
            <person name="Helbert Y."/>
            <person name="Kane L.T."/>
            <person name="Ebling H."/>
            <person name="Zhang L."/>
            <person name="Liu B."/>
            <person name="Eaton Z."/>
            <person name="Mclaughlin S."/>
            <person name="Kingan S."/>
            <person name="Baybayan P."/>
            <person name="Concepcion G."/>
            <person name="Jordan M."/>
            <person name="Riva A."/>
            <person name="Barbazuk W."/>
            <person name="Harkins T."/>
        </authorList>
    </citation>
    <scope>NUCLEOTIDE SEQUENCE [LARGE SCALE GENOMIC DNA]</scope>
    <source>
        <strain evidence="6">cv. Jamaican Lion 4</strain>
        <tissue evidence="5">Leaf</tissue>
    </source>
</reference>
<dbReference type="GO" id="GO:0009451">
    <property type="term" value="P:RNA modification"/>
    <property type="evidence" value="ECO:0007669"/>
    <property type="project" value="InterPro"/>
</dbReference>
<dbReference type="PANTHER" id="PTHR47926:SF533">
    <property type="entry name" value="DYW DOMAIN-CONTAINING PROTEIN"/>
    <property type="match status" value="1"/>
</dbReference>
<dbReference type="InterPro" id="IPR011990">
    <property type="entry name" value="TPR-like_helical_dom_sf"/>
</dbReference>
<dbReference type="Gene3D" id="1.25.40.10">
    <property type="entry name" value="Tetratricopeptide repeat domain"/>
    <property type="match status" value="5"/>
</dbReference>
<dbReference type="GO" id="GO:0003723">
    <property type="term" value="F:RNA binding"/>
    <property type="evidence" value="ECO:0007669"/>
    <property type="project" value="InterPro"/>
</dbReference>
<dbReference type="EMBL" id="JAATIP010000160">
    <property type="protein sequence ID" value="KAF4365283.1"/>
    <property type="molecule type" value="Genomic_DNA"/>
</dbReference>
<dbReference type="FunFam" id="1.25.40.10:FF:000144">
    <property type="entry name" value="Pentatricopeptide repeat-containing protein, mitochondrial"/>
    <property type="match status" value="1"/>
</dbReference>
<feature type="repeat" description="PPR" evidence="3">
    <location>
        <begin position="155"/>
        <end position="185"/>
    </location>
</feature>
<dbReference type="PANTHER" id="PTHR47926">
    <property type="entry name" value="PENTATRICOPEPTIDE REPEAT-CONTAINING PROTEIN"/>
    <property type="match status" value="1"/>
</dbReference>
<evidence type="ECO:0000256" key="3">
    <source>
        <dbReference type="PROSITE-ProRule" id="PRU00708"/>
    </source>
</evidence>
<evidence type="ECO:0000259" key="4">
    <source>
        <dbReference type="Pfam" id="PF14432"/>
    </source>
</evidence>
<gene>
    <name evidence="5" type="ORF">F8388_017849</name>
</gene>
<dbReference type="PROSITE" id="PS51375">
    <property type="entry name" value="PPR"/>
    <property type="match status" value="6"/>
</dbReference>
<dbReference type="FunFam" id="1.25.40.10:FF:000351">
    <property type="entry name" value="Pentatricopeptide repeat-containing protein"/>
    <property type="match status" value="1"/>
</dbReference>
<evidence type="ECO:0000256" key="1">
    <source>
        <dbReference type="ARBA" id="ARBA00006643"/>
    </source>
</evidence>
<feature type="repeat" description="PPR" evidence="3">
    <location>
        <begin position="287"/>
        <end position="321"/>
    </location>
</feature>
<dbReference type="Pfam" id="PF01535">
    <property type="entry name" value="PPR"/>
    <property type="match status" value="2"/>
</dbReference>
<proteinExistence type="inferred from homology"/>
<comment type="similarity">
    <text evidence="1">Belongs to the PPR family. PCMP-H subfamily.</text>
</comment>
<dbReference type="AlphaFoldDB" id="A0A7J6F3H4"/>
<feature type="repeat" description="PPR" evidence="3">
    <location>
        <begin position="388"/>
        <end position="422"/>
    </location>
</feature>
<dbReference type="InterPro" id="IPR046848">
    <property type="entry name" value="E_motif"/>
</dbReference>
<dbReference type="Pfam" id="PF12854">
    <property type="entry name" value="PPR_1"/>
    <property type="match status" value="2"/>
</dbReference>
<sequence length="1038" mass="117786">MGISHFSVLISKPCFKCLGGFMGLMSYATLSDPNYKMLFSDYLRNKRVDEAREVFDRIPYPNVYLYSMMISGYARNYRLGDALKLFDEMPVRDVVSWNSMIKGCLDCGDLSKALEIFENMPGKNVVSWTTMIHGLMLLGEVEMAEILFRKMPTRDVAAWNSMIHGYFSNGRVEDAVSLFEVMPCCNVISWTSMIGGLDQNGKSNEALALFEKMMCSGFKPTSTTLVCALTASAKVLALNSGVKIHGQIVKLGYCFDEFLSASLITFYANCKQVESTCKVFKEKLHKNVAVWTALVTGFTLNGKPENALEVFRDMMKLGVLPNQSSFTSALNASCGLESPDKGKEIHSTAVKLGFETDVFVGNSLIVLYSKCGNISDGISVFMRISEKNIVSWNSVIMGCAQHGCGILALTLFSRMMRVGVEPDEITFTGLLSACSHCGMLQKGKGFFKFFSEAKAFEVKREHYACMVDVLGRCGKLEEAEELVRNMPFEANSTVWLALLGACRNHSNLDVAERAARNIFELEPHCSAAYVLLSNIYASANRWSDVSRVRMMMKYNGVVKQPGSSWVTLKGFRHEFLSGDKSHYLTEKIYKKLDWLGIKLKECGYVPDQKFALHDVEAEQKEEMLSYHSERLAIAFCLVSTAEGDTITVMKNLRVCGDCHSAIKLIAKIVGRKIVLRDSSRFHHFSNGDVGQLTWCNQVVIAAEFLAGKEGFETDFLVLSKTLHAQSEEQTMPIHQNLQQYKNLQAIKAKTNDEFLLVMQEIRSSWIKNAKIRDRKIKKLAKALKVGINSYDDDHEGVEKNKWTMIDVMKKMYGFANLEKAKNEEKIIRKLKEVELSTLCLSTYCELLSPEIDDILRRKKSNLGEFLKLMNGIRNSSELDVEIEEANRELLWWLYYVEREIFLLVNDLAFVNNKCPLIGLIRKLKELKQQEQGKVALVVYRILFLLEEKMKVDHKGLYMDEVEFGYLVLQLYKMILLCTHVLNNISNLNSNNSNLLVLENVCNYSKKEKEVFIESFELVRKCDEKISAMRREVDEFIRS</sequence>
<feature type="repeat" description="PPR" evidence="3">
    <location>
        <begin position="62"/>
        <end position="92"/>
    </location>
</feature>
<dbReference type="Pfam" id="PF20431">
    <property type="entry name" value="E_motif"/>
    <property type="match status" value="1"/>
</dbReference>